<name>A0A951Q7U6_9NOST</name>
<reference evidence="1" key="1">
    <citation type="submission" date="2021-05" db="EMBL/GenBank/DDBJ databases">
        <authorList>
            <person name="Pietrasiak N."/>
            <person name="Ward R."/>
            <person name="Stajich J.E."/>
            <person name="Kurbessoian T."/>
        </authorList>
    </citation>
    <scope>NUCLEOTIDE SEQUENCE</scope>
    <source>
        <strain evidence="1">JT2-VF2</strain>
    </source>
</reference>
<accession>A0A951Q7U6</accession>
<dbReference type="EMBL" id="JAHHHN010000045">
    <property type="protein sequence ID" value="MBW4565725.1"/>
    <property type="molecule type" value="Genomic_DNA"/>
</dbReference>
<evidence type="ECO:0000313" key="1">
    <source>
        <dbReference type="EMBL" id="MBW4565725.1"/>
    </source>
</evidence>
<dbReference type="AlphaFoldDB" id="A0A951Q7U6"/>
<sequence length="47" mass="5319">MSRAQREMAQPPVGHETIVSMVITITHPEIHFWGSLAQQVGRQNTTF</sequence>
<evidence type="ECO:0000313" key="2">
    <source>
        <dbReference type="Proteomes" id="UP000715781"/>
    </source>
</evidence>
<protein>
    <submittedName>
        <fullName evidence="1">Uncharacterized protein</fullName>
    </submittedName>
</protein>
<proteinExistence type="predicted"/>
<reference evidence="1" key="2">
    <citation type="journal article" date="2022" name="Microbiol. Resour. Announc.">
        <title>Metagenome Sequencing to Explore Phylogenomics of Terrestrial Cyanobacteria.</title>
        <authorList>
            <person name="Ward R.D."/>
            <person name="Stajich J.E."/>
            <person name="Johansen J.R."/>
            <person name="Huntemann M."/>
            <person name="Clum A."/>
            <person name="Foster B."/>
            <person name="Foster B."/>
            <person name="Roux S."/>
            <person name="Palaniappan K."/>
            <person name="Varghese N."/>
            <person name="Mukherjee S."/>
            <person name="Reddy T.B.K."/>
            <person name="Daum C."/>
            <person name="Copeland A."/>
            <person name="Chen I.A."/>
            <person name="Ivanova N.N."/>
            <person name="Kyrpides N.C."/>
            <person name="Shapiro N."/>
            <person name="Eloe-Fadrosh E.A."/>
            <person name="Pietrasiak N."/>
        </authorList>
    </citation>
    <scope>NUCLEOTIDE SEQUENCE</scope>
    <source>
        <strain evidence="1">JT2-VF2</strain>
    </source>
</reference>
<organism evidence="1 2">
    <name type="scientific">Mojavia pulchra JT2-VF2</name>
    <dbReference type="NCBI Taxonomy" id="287848"/>
    <lineage>
        <taxon>Bacteria</taxon>
        <taxon>Bacillati</taxon>
        <taxon>Cyanobacteriota</taxon>
        <taxon>Cyanophyceae</taxon>
        <taxon>Nostocales</taxon>
        <taxon>Nostocaceae</taxon>
    </lineage>
</organism>
<comment type="caution">
    <text evidence="1">The sequence shown here is derived from an EMBL/GenBank/DDBJ whole genome shotgun (WGS) entry which is preliminary data.</text>
</comment>
<gene>
    <name evidence="1" type="ORF">KME32_32515</name>
</gene>
<dbReference type="Proteomes" id="UP000715781">
    <property type="component" value="Unassembled WGS sequence"/>
</dbReference>